<evidence type="ECO:0000256" key="1">
    <source>
        <dbReference type="ARBA" id="ARBA00004109"/>
    </source>
</evidence>
<evidence type="ECO:0000256" key="3">
    <source>
        <dbReference type="ARBA" id="ARBA00015630"/>
    </source>
</evidence>
<dbReference type="GO" id="GO:0015629">
    <property type="term" value="C:actin cytoskeleton"/>
    <property type="evidence" value="ECO:0007669"/>
    <property type="project" value="InterPro"/>
</dbReference>
<gene>
    <name evidence="7" type="ORF">APUU_50148S</name>
</gene>
<dbReference type="GO" id="GO:0003779">
    <property type="term" value="F:actin binding"/>
    <property type="evidence" value="ECO:0007669"/>
    <property type="project" value="UniProtKB-KW"/>
</dbReference>
<dbReference type="KEGG" id="apuu:APUU_50148S"/>
<comment type="similarity">
    <text evidence="2">Belongs to the actin-binding proteins ADF family.</text>
</comment>
<evidence type="ECO:0000259" key="6">
    <source>
        <dbReference type="PROSITE" id="PS51263"/>
    </source>
</evidence>
<dbReference type="PRINTS" id="PR00006">
    <property type="entry name" value="COFILIN"/>
</dbReference>
<dbReference type="OrthoDB" id="10249245at2759"/>
<name>A0A7R8ANZ6_9EURO</name>
<dbReference type="Gene3D" id="3.40.20.10">
    <property type="entry name" value="Severin"/>
    <property type="match status" value="1"/>
</dbReference>
<evidence type="ECO:0000256" key="4">
    <source>
        <dbReference type="ARBA" id="ARBA00023203"/>
    </source>
</evidence>
<dbReference type="InterPro" id="IPR029006">
    <property type="entry name" value="ADF-H/Gelsolin-like_dom_sf"/>
</dbReference>
<accession>A0A7R8ANZ6</accession>
<feature type="domain" description="ADF-H" evidence="6">
    <location>
        <begin position="6"/>
        <end position="145"/>
    </location>
</feature>
<evidence type="ECO:0000256" key="2">
    <source>
        <dbReference type="ARBA" id="ARBA00006844"/>
    </source>
</evidence>
<reference evidence="7" key="1">
    <citation type="submission" date="2021-01" db="EMBL/GenBank/DDBJ databases">
        <authorList>
            <consortium name="Aspergillus puulaauensis MK2 genome sequencing consortium"/>
            <person name="Kazuki M."/>
            <person name="Futagami T."/>
        </authorList>
    </citation>
    <scope>NUCLEOTIDE SEQUENCE</scope>
    <source>
        <strain evidence="7">MK2</strain>
    </source>
</reference>
<proteinExistence type="inferred from homology"/>
<dbReference type="PROSITE" id="PS51263">
    <property type="entry name" value="ADF_H"/>
    <property type="match status" value="1"/>
</dbReference>
<comment type="subcellular location">
    <subcellularLocation>
        <location evidence="1">Nucleus matrix</location>
    </subcellularLocation>
</comment>
<dbReference type="PANTHER" id="PTHR11913">
    <property type="entry name" value="COFILIN-RELATED"/>
    <property type="match status" value="1"/>
</dbReference>
<dbReference type="GO" id="GO:0016363">
    <property type="term" value="C:nuclear matrix"/>
    <property type="evidence" value="ECO:0007669"/>
    <property type="project" value="UniProtKB-SubCell"/>
</dbReference>
<evidence type="ECO:0000313" key="7">
    <source>
        <dbReference type="EMBL" id="BCS25437.1"/>
    </source>
</evidence>
<dbReference type="RefSeq" id="XP_041557631.1">
    <property type="nucleotide sequence ID" value="XM_041705113.1"/>
</dbReference>
<dbReference type="SMART" id="SM00102">
    <property type="entry name" value="ADF"/>
    <property type="match status" value="1"/>
</dbReference>
<dbReference type="Proteomes" id="UP000654913">
    <property type="component" value="Chromosome 5"/>
</dbReference>
<protein>
    <recommendedName>
        <fullName evidence="3">Cofilin</fullName>
    </recommendedName>
    <alternativeName>
        <fullName evidence="5">Actin-depolymerizing factor 1</fullName>
    </alternativeName>
</protein>
<organism evidence="7 8">
    <name type="scientific">Aspergillus puulaauensis</name>
    <dbReference type="NCBI Taxonomy" id="1220207"/>
    <lineage>
        <taxon>Eukaryota</taxon>
        <taxon>Fungi</taxon>
        <taxon>Dikarya</taxon>
        <taxon>Ascomycota</taxon>
        <taxon>Pezizomycotina</taxon>
        <taxon>Eurotiomycetes</taxon>
        <taxon>Eurotiomycetidae</taxon>
        <taxon>Eurotiales</taxon>
        <taxon>Aspergillaceae</taxon>
        <taxon>Aspergillus</taxon>
    </lineage>
</organism>
<dbReference type="SUPFAM" id="SSF55753">
    <property type="entry name" value="Actin depolymerizing proteins"/>
    <property type="match status" value="1"/>
</dbReference>
<evidence type="ECO:0000256" key="5">
    <source>
        <dbReference type="ARBA" id="ARBA00032427"/>
    </source>
</evidence>
<keyword evidence="4" id="KW-0009">Actin-binding</keyword>
<sequence>MSLLSGVEISNDCLTAYKNLVFTRGAAKPTFIIYRISDDEQSIIVEDTSTEKDYEVFLQKLTSAVDAEGKHAPRYAVYDVEYDLEEGRRAATVFITWMPDSTSTRTRMLYASTTEQLRRALNVRVSIHADDPHDIEWKAIMSHMLGRRI</sequence>
<dbReference type="AlphaFoldDB" id="A0A7R8ANZ6"/>
<keyword evidence="8" id="KW-1185">Reference proteome</keyword>
<dbReference type="InterPro" id="IPR017904">
    <property type="entry name" value="ADF/Cofilin"/>
</dbReference>
<dbReference type="InterPro" id="IPR002108">
    <property type="entry name" value="ADF-H"/>
</dbReference>
<evidence type="ECO:0000313" key="8">
    <source>
        <dbReference type="Proteomes" id="UP000654913"/>
    </source>
</evidence>
<dbReference type="GeneID" id="64975442"/>
<dbReference type="EMBL" id="AP024447">
    <property type="protein sequence ID" value="BCS25437.1"/>
    <property type="molecule type" value="Genomic_DNA"/>
</dbReference>
<dbReference type="Pfam" id="PF00241">
    <property type="entry name" value="Cofilin_ADF"/>
    <property type="match status" value="1"/>
</dbReference>
<dbReference type="GO" id="GO:0030042">
    <property type="term" value="P:actin filament depolymerization"/>
    <property type="evidence" value="ECO:0007669"/>
    <property type="project" value="InterPro"/>
</dbReference>
<reference evidence="7" key="2">
    <citation type="submission" date="2021-02" db="EMBL/GenBank/DDBJ databases">
        <title>Aspergillus puulaauensis MK2 genome sequence.</title>
        <authorList>
            <person name="Futagami T."/>
            <person name="Mori K."/>
            <person name="Kadooka C."/>
            <person name="Tanaka T."/>
        </authorList>
    </citation>
    <scope>NUCLEOTIDE SEQUENCE</scope>
    <source>
        <strain evidence="7">MK2</strain>
    </source>
</reference>
<dbReference type="CDD" id="cd11286">
    <property type="entry name" value="ADF_cofilin_like"/>
    <property type="match status" value="1"/>
</dbReference>